<sequence length="167" mass="18918">MTKRVLLFSIFTWWNFVAFGQYELSISSFSIERNTISLISQTQLKVETNFNPIDGDYLDSFQYTLLAPLPDIDLYKRTNNSWSKILQNGQWLERDIREGNISVSTLNENVNPGDSFEFSLKVDYIGDDVVTIDPSTGRLTVTIGAVSPTYHTVHPTGRSLRSQNSAV</sequence>
<dbReference type="RefSeq" id="WP_338239111.1">
    <property type="nucleotide sequence ID" value="NZ_BQKE01000003.1"/>
</dbReference>
<evidence type="ECO:0000313" key="1">
    <source>
        <dbReference type="EMBL" id="GJM64026.1"/>
    </source>
</evidence>
<dbReference type="Proteomes" id="UP001310022">
    <property type="component" value="Unassembled WGS sequence"/>
</dbReference>
<accession>A0AAN4W1M7</accession>
<reference evidence="1 2" key="1">
    <citation type="submission" date="2021-12" db="EMBL/GenBank/DDBJ databases">
        <title>Genome sequencing of bacteria with rrn-lacking chromosome and rrn-plasmid.</title>
        <authorList>
            <person name="Anda M."/>
            <person name="Iwasaki W."/>
        </authorList>
    </citation>
    <scope>NUCLEOTIDE SEQUENCE [LARGE SCALE GENOMIC DNA]</scope>
    <source>
        <strain evidence="1 2">NBRC 15940</strain>
    </source>
</reference>
<proteinExistence type="predicted"/>
<dbReference type="EMBL" id="BQKE01000003">
    <property type="protein sequence ID" value="GJM64026.1"/>
    <property type="molecule type" value="Genomic_DNA"/>
</dbReference>
<gene>
    <name evidence="1" type="ORF">PEDI_45780</name>
</gene>
<protein>
    <submittedName>
        <fullName evidence="1">Uncharacterized protein</fullName>
    </submittedName>
</protein>
<name>A0AAN4W1M7_9BACT</name>
<comment type="caution">
    <text evidence="1">The sequence shown here is derived from an EMBL/GenBank/DDBJ whole genome shotgun (WGS) entry which is preliminary data.</text>
</comment>
<dbReference type="AlphaFoldDB" id="A0AAN4W1M7"/>
<keyword evidence="2" id="KW-1185">Reference proteome</keyword>
<organism evidence="1 2">
    <name type="scientific">Persicobacter diffluens</name>
    <dbReference type="NCBI Taxonomy" id="981"/>
    <lineage>
        <taxon>Bacteria</taxon>
        <taxon>Pseudomonadati</taxon>
        <taxon>Bacteroidota</taxon>
        <taxon>Cytophagia</taxon>
        <taxon>Cytophagales</taxon>
        <taxon>Persicobacteraceae</taxon>
        <taxon>Persicobacter</taxon>
    </lineage>
</organism>
<evidence type="ECO:0000313" key="2">
    <source>
        <dbReference type="Proteomes" id="UP001310022"/>
    </source>
</evidence>